<keyword evidence="1" id="KW-0175">Coiled coil</keyword>
<feature type="coiled-coil region" evidence="1">
    <location>
        <begin position="209"/>
        <end position="243"/>
    </location>
</feature>
<accession>A0A3L6PYY1</accession>
<name>A0A3L6PYY1_PANMI</name>
<dbReference type="Proteomes" id="UP000275267">
    <property type="component" value="Unassembled WGS sequence"/>
</dbReference>
<dbReference type="EMBL" id="PQIB02000014">
    <property type="protein sequence ID" value="RLM68942.1"/>
    <property type="molecule type" value="Genomic_DNA"/>
</dbReference>
<evidence type="ECO:0000313" key="3">
    <source>
        <dbReference type="Proteomes" id="UP000275267"/>
    </source>
</evidence>
<dbReference type="AlphaFoldDB" id="A0A3L6PYY1"/>
<evidence type="ECO:0000256" key="1">
    <source>
        <dbReference type="SAM" id="Coils"/>
    </source>
</evidence>
<sequence length="275" mass="31502">MEDAKRVAMESVTHEPATYALHSRRGALCWLRLVLGGIGINPDCVKLSVSVNEWRTYLCHTTTLVVLPDPEVLGFEEEMTHNTSTLNNTVVQSAARKMMKILLTKFPMSTSYTPLRLYPHTVSPDEDPGALDQEGLTVTRATGSYLADLDHLMESRAREIEVIHDGYHASARLAEEYEKDARYWRAWAVTATRRAKNGIHTQVHTQLSEYRHQEARIKVEEELQKAEKELQILHDEKVEWEKREKGYVTTINMLTDRVMDREAECHSLQGEVDDL</sequence>
<evidence type="ECO:0000313" key="2">
    <source>
        <dbReference type="EMBL" id="RLM68942.1"/>
    </source>
</evidence>
<gene>
    <name evidence="2" type="ORF">C2845_PM17G05800</name>
</gene>
<comment type="caution">
    <text evidence="2">The sequence shown here is derived from an EMBL/GenBank/DDBJ whole genome shotgun (WGS) entry which is preliminary data.</text>
</comment>
<protein>
    <submittedName>
        <fullName evidence="2">Uncharacterized protein</fullName>
    </submittedName>
</protein>
<proteinExistence type="predicted"/>
<reference evidence="3" key="1">
    <citation type="journal article" date="2019" name="Nat. Commun.">
        <title>The genome of broomcorn millet.</title>
        <authorList>
            <person name="Zou C."/>
            <person name="Miki D."/>
            <person name="Li D."/>
            <person name="Tang Q."/>
            <person name="Xiao L."/>
            <person name="Rajput S."/>
            <person name="Deng P."/>
            <person name="Jia W."/>
            <person name="Huang R."/>
            <person name="Zhang M."/>
            <person name="Sun Y."/>
            <person name="Hu J."/>
            <person name="Fu X."/>
            <person name="Schnable P.S."/>
            <person name="Li F."/>
            <person name="Zhang H."/>
            <person name="Feng B."/>
            <person name="Zhu X."/>
            <person name="Liu R."/>
            <person name="Schnable J.C."/>
            <person name="Zhu J.-K."/>
            <person name="Zhang H."/>
        </authorList>
    </citation>
    <scope>NUCLEOTIDE SEQUENCE [LARGE SCALE GENOMIC DNA]</scope>
</reference>
<organism evidence="2 3">
    <name type="scientific">Panicum miliaceum</name>
    <name type="common">Proso millet</name>
    <name type="synonym">Broomcorn millet</name>
    <dbReference type="NCBI Taxonomy" id="4540"/>
    <lineage>
        <taxon>Eukaryota</taxon>
        <taxon>Viridiplantae</taxon>
        <taxon>Streptophyta</taxon>
        <taxon>Embryophyta</taxon>
        <taxon>Tracheophyta</taxon>
        <taxon>Spermatophyta</taxon>
        <taxon>Magnoliopsida</taxon>
        <taxon>Liliopsida</taxon>
        <taxon>Poales</taxon>
        <taxon>Poaceae</taxon>
        <taxon>PACMAD clade</taxon>
        <taxon>Panicoideae</taxon>
        <taxon>Panicodae</taxon>
        <taxon>Paniceae</taxon>
        <taxon>Panicinae</taxon>
        <taxon>Panicum</taxon>
        <taxon>Panicum sect. Panicum</taxon>
    </lineage>
</organism>
<keyword evidence="3" id="KW-1185">Reference proteome</keyword>